<dbReference type="CDD" id="cd04301">
    <property type="entry name" value="NAT_SF"/>
    <property type="match status" value="1"/>
</dbReference>
<dbReference type="SUPFAM" id="SSF55729">
    <property type="entry name" value="Acyl-CoA N-acyltransferases (Nat)"/>
    <property type="match status" value="1"/>
</dbReference>
<dbReference type="RefSeq" id="WP_087924704.1">
    <property type="nucleotide sequence ID" value="NZ_CP021744.1"/>
</dbReference>
<dbReference type="Proteomes" id="UP000195755">
    <property type="component" value="Chromosome"/>
</dbReference>
<gene>
    <name evidence="2" type="ORF">SMD11_0359</name>
</gene>
<dbReference type="AlphaFoldDB" id="A0A1Z2KVD8"/>
<evidence type="ECO:0000313" key="2">
    <source>
        <dbReference type="EMBL" id="ARZ66025.1"/>
    </source>
</evidence>
<evidence type="ECO:0000313" key="3">
    <source>
        <dbReference type="Proteomes" id="UP000195755"/>
    </source>
</evidence>
<dbReference type="InterPro" id="IPR016181">
    <property type="entry name" value="Acyl_CoA_acyltransferase"/>
</dbReference>
<protein>
    <submittedName>
        <fullName evidence="2">GCN5-like N-acetyltransferase</fullName>
    </submittedName>
</protein>
<dbReference type="OrthoDB" id="3572254at2"/>
<proteinExistence type="predicted"/>
<dbReference type="KEGG" id="salj:SMD11_0359"/>
<feature type="domain" description="N-acetyltransferase" evidence="1">
    <location>
        <begin position="6"/>
        <end position="175"/>
    </location>
</feature>
<accession>A0A1Z2KVD8</accession>
<dbReference type="InterPro" id="IPR000182">
    <property type="entry name" value="GNAT_dom"/>
</dbReference>
<evidence type="ECO:0000259" key="1">
    <source>
        <dbReference type="PROSITE" id="PS51186"/>
    </source>
</evidence>
<dbReference type="PROSITE" id="PS51186">
    <property type="entry name" value="GNAT"/>
    <property type="match status" value="1"/>
</dbReference>
<name>A0A1Z2KVD8_9ACTN</name>
<dbReference type="GO" id="GO:0016747">
    <property type="term" value="F:acyltransferase activity, transferring groups other than amino-acyl groups"/>
    <property type="evidence" value="ECO:0007669"/>
    <property type="project" value="InterPro"/>
</dbReference>
<keyword evidence="2" id="KW-0808">Transferase</keyword>
<sequence>MTLTFLRDPQLTPEAREAFFRLWFEVSEAGGAVGFVPPVDPGAVRSATARVAGVVGSGEQRMLGAYEGGADGRLVGTTFLKLNSDFKMRHWAMVVLVMIHPSLQGTGMGGALLTETIAFARSLGLEALRLEVRGGEGIEDFYARYGFKEVGRVPGGLRLGEGDYRDDIMMWLPLA</sequence>
<reference evidence="2 3" key="1">
    <citation type="submission" date="2017-06" db="EMBL/GenBank/DDBJ databases">
        <title>Streptomyces albireticuli Genome sequencing and assembly.</title>
        <authorList>
            <person name="Wang Y."/>
            <person name="Du B."/>
            <person name="Ding Y."/>
            <person name="Liu H."/>
            <person name="Hou Q."/>
            <person name="Liu K."/>
            <person name="Yao L."/>
            <person name="Wang C."/>
        </authorList>
    </citation>
    <scope>NUCLEOTIDE SEQUENCE [LARGE SCALE GENOMIC DNA]</scope>
    <source>
        <strain evidence="2 3">MDJK11</strain>
    </source>
</reference>
<dbReference type="Pfam" id="PF13673">
    <property type="entry name" value="Acetyltransf_10"/>
    <property type="match status" value="1"/>
</dbReference>
<organism evidence="2 3">
    <name type="scientific">Streptomyces albireticuli</name>
    <dbReference type="NCBI Taxonomy" id="1940"/>
    <lineage>
        <taxon>Bacteria</taxon>
        <taxon>Bacillati</taxon>
        <taxon>Actinomycetota</taxon>
        <taxon>Actinomycetes</taxon>
        <taxon>Kitasatosporales</taxon>
        <taxon>Streptomycetaceae</taxon>
        <taxon>Streptomyces</taxon>
    </lineage>
</organism>
<dbReference type="EMBL" id="CP021744">
    <property type="protein sequence ID" value="ARZ66025.1"/>
    <property type="molecule type" value="Genomic_DNA"/>
</dbReference>
<dbReference type="Gene3D" id="3.40.630.30">
    <property type="match status" value="1"/>
</dbReference>